<dbReference type="EMBL" id="AY939844">
    <property type="protein sequence ID" value="AAX44480.1"/>
    <property type="molecule type" value="Genomic_DNA"/>
</dbReference>
<name>Q58MQ2_BPPRM</name>
<keyword evidence="3" id="KW-1185">Reference proteome</keyword>
<dbReference type="Proteomes" id="UP000013923">
    <property type="component" value="Genome"/>
</dbReference>
<reference evidence="2 4" key="2">
    <citation type="submission" date="2009-10" db="EMBL/GenBank/DDBJ databases">
        <title>The Genome Sequence of Prochlorococcus phage P-SSM2.</title>
        <authorList>
            <consortium name="The Broad Institute Genome Sequencing Platform"/>
            <person name="Henn M.R."/>
            <person name="Sullivan M.S."/>
            <person name="Osburne M.S."/>
            <person name="Levin J."/>
            <person name="Malboeuf C."/>
            <person name="Casali M."/>
            <person name="Russ C."/>
            <person name="Lennon N."/>
            <person name="Chapman S.B."/>
            <person name="Erlich R."/>
            <person name="Young S.K."/>
            <person name="Koehrsen M."/>
            <person name="Yandava C."/>
            <person name="Zeng Q."/>
            <person name="Alvarado L."/>
            <person name="Anderson S."/>
            <person name="Berlin A."/>
            <person name="Borenstein D."/>
            <person name="Chen Z."/>
            <person name="Engels R."/>
            <person name="Freedman E."/>
            <person name="Gellesch M."/>
            <person name="Goldberg J."/>
            <person name="Green L."/>
            <person name="Griggs A."/>
            <person name="Gujja S."/>
            <person name="Heilman E.R."/>
            <person name="Heiman D."/>
            <person name="Hepburn T."/>
            <person name="Howarth C."/>
            <person name="Jen D."/>
            <person name="Larson L."/>
            <person name="Lewis B."/>
            <person name="Mehta T."/>
            <person name="Park D."/>
            <person name="Pearson M."/>
            <person name="Richards J."/>
            <person name="Rizzolo K."/>
            <person name="Roberts A."/>
            <person name="Ryan E."/>
            <person name="Saif S."/>
            <person name="Shea T."/>
            <person name="Shenoy N."/>
            <person name="Sisk P."/>
            <person name="Stolte C."/>
            <person name="Sykes S."/>
            <person name="Walk T."/>
            <person name="White J."/>
            <person name="Yu Q."/>
            <person name="Coleman M.L."/>
            <person name="Huang K.H."/>
            <person name="Weigele P.R."/>
            <person name="DeFrancesco A.S."/>
            <person name="Kern S.E."/>
            <person name="Thompson L.R."/>
            <person name="Fu R."/>
            <person name="Hombeck B."/>
            <person name="Chisholm S.W."/>
            <person name="Haas B."/>
            <person name="Nusbaum C."/>
            <person name="Birren B."/>
        </authorList>
    </citation>
    <scope>NUCLEOTIDE SEQUENCE [LARGE SCALE GENOMIC DNA]</scope>
    <source>
        <strain evidence="2">P-SSM2</strain>
    </source>
</reference>
<accession>Q58MQ2</accession>
<dbReference type="RefSeq" id="YP_214334.1">
    <property type="nucleotide sequence ID" value="NC_006883.2"/>
</dbReference>
<organismHost>
    <name type="scientific">Prochlorococcus</name>
    <dbReference type="NCBI Taxonomy" id="1218"/>
</organismHost>
<evidence type="ECO:0000313" key="3">
    <source>
        <dbReference type="Proteomes" id="UP000000991"/>
    </source>
</evidence>
<protein>
    <submittedName>
        <fullName evidence="1">Uncharacterized protein</fullName>
    </submittedName>
</protein>
<organism evidence="1 3">
    <name type="scientific">Prochlorococcus phage P-SSM2</name>
    <dbReference type="NCBI Taxonomy" id="268746"/>
    <lineage>
        <taxon>Viruses</taxon>
        <taxon>Duplodnaviria</taxon>
        <taxon>Heunggongvirae</taxon>
        <taxon>Uroviricota</taxon>
        <taxon>Caudoviricetes</taxon>
        <taxon>Pantevenvirales</taxon>
        <taxon>Kyanoviridae</taxon>
        <taxon>Salacisavirus</taxon>
        <taxon>Salacisavirus pssm2</taxon>
    </lineage>
</organism>
<evidence type="ECO:0000313" key="2">
    <source>
        <dbReference type="EMBL" id="ACY75981.1"/>
    </source>
</evidence>
<proteinExistence type="predicted"/>
<evidence type="ECO:0000313" key="1">
    <source>
        <dbReference type="EMBL" id="AAX44480.1"/>
    </source>
</evidence>
<gene>
    <name evidence="2" type="ORF">PCMG_00105</name>
    <name evidence="1" type="ORF">PSSM2_102</name>
</gene>
<sequence length="63" mass="7424">MAKTNTIIMQKNSAEETYAIEVDTVTGEYFVRIPEWIVNDQGWFEDTELKFKTDKDIIFMEEA</sequence>
<dbReference type="KEGG" id="vg:3294311"/>
<evidence type="ECO:0000313" key="4">
    <source>
        <dbReference type="Proteomes" id="UP000013923"/>
    </source>
</evidence>
<dbReference type="Proteomes" id="UP000000991">
    <property type="component" value="Segment"/>
</dbReference>
<dbReference type="EMBL" id="GU071092">
    <property type="protein sequence ID" value="ACY75981.1"/>
    <property type="molecule type" value="Genomic_DNA"/>
</dbReference>
<reference evidence="1 3" key="3">
    <citation type="journal article" date="2010" name="Environ. Microbiol.">
        <title>Genomic analysis of oceanic cyanobacterial myoviruses compared with T4-like myoviruses from diverse hosts and environments.</title>
        <authorList>
            <person name="Sullivan M.B."/>
            <person name="Huang K.H."/>
            <person name="Ignacio-Espinoza J.C."/>
            <person name="Berlin A.M."/>
            <person name="Kelly L."/>
            <person name="Weigele P.R."/>
            <person name="DeFrancesco A.S."/>
            <person name="Kern S.E."/>
            <person name="Thompson L.R."/>
            <person name="Young S."/>
            <person name="Yandava C."/>
            <person name="Fu R."/>
            <person name="Krastins B."/>
            <person name="Chase M."/>
            <person name="Sarracino D."/>
            <person name="Osburne M.S."/>
            <person name="Henn M.R."/>
            <person name="Chisholm S.W."/>
        </authorList>
    </citation>
    <scope>NUCLEOTIDE SEQUENCE [LARGE SCALE GENOMIC DNA]</scope>
</reference>
<dbReference type="GeneID" id="3294311"/>
<reference evidence="1 3" key="1">
    <citation type="journal article" date="2005" name="PLoS Biol.">
        <title>Three Prochlorococcus cyanophage genomes: signature features and ecological interpretations.</title>
        <authorList>
            <person name="Sullivan M.B."/>
            <person name="Coleman M.L."/>
            <person name="Weigele P."/>
            <person name="Rohwer F."/>
            <person name="Chisholm S.W."/>
        </authorList>
    </citation>
    <scope>NUCLEOTIDE SEQUENCE</scope>
</reference>
<dbReference type="OrthoDB" id="25608at10239"/>